<dbReference type="SUPFAM" id="SSF100934">
    <property type="entry name" value="Heat shock protein 70kD (HSP70), C-terminal subdomain"/>
    <property type="match status" value="1"/>
</dbReference>
<keyword evidence="9" id="KW-0175">Coiled coil</keyword>
<dbReference type="PROSITE" id="PS00329">
    <property type="entry name" value="HSP70_2"/>
    <property type="match status" value="1"/>
</dbReference>
<dbReference type="InterPro" id="IPR013126">
    <property type="entry name" value="Hsp_70_fam"/>
</dbReference>
<dbReference type="NCBIfam" id="NF001413">
    <property type="entry name" value="PRK00290.1"/>
    <property type="match status" value="1"/>
</dbReference>
<dbReference type="HAMAP" id="MF_00332">
    <property type="entry name" value="DnaK"/>
    <property type="match status" value="1"/>
</dbReference>
<organism evidence="11 12">
    <name type="scientific">Cryobacterium psychrotolerans</name>
    <dbReference type="NCBI Taxonomy" id="386301"/>
    <lineage>
        <taxon>Bacteria</taxon>
        <taxon>Bacillati</taxon>
        <taxon>Actinomycetota</taxon>
        <taxon>Actinomycetes</taxon>
        <taxon>Micrococcales</taxon>
        <taxon>Microbacteriaceae</taxon>
        <taxon>Cryobacterium</taxon>
    </lineage>
</organism>
<gene>
    <name evidence="7" type="primary">dnaK</name>
    <name evidence="11" type="ORF">SAMN05216282_11360</name>
</gene>
<keyword evidence="3 7" id="KW-0547">Nucleotide-binding</keyword>
<keyword evidence="12" id="KW-1185">Reference proteome</keyword>
<dbReference type="Gene3D" id="1.20.1270.10">
    <property type="match status" value="1"/>
</dbReference>
<dbReference type="GO" id="GO:0140662">
    <property type="term" value="F:ATP-dependent protein folding chaperone"/>
    <property type="evidence" value="ECO:0007669"/>
    <property type="project" value="InterPro"/>
</dbReference>
<dbReference type="PROSITE" id="PS01036">
    <property type="entry name" value="HSP70_3"/>
    <property type="match status" value="1"/>
</dbReference>
<dbReference type="PROSITE" id="PS00297">
    <property type="entry name" value="HSP70_1"/>
    <property type="match status" value="1"/>
</dbReference>
<comment type="similarity">
    <text evidence="1 7 8">Belongs to the heat shock protein 70 family.</text>
</comment>
<evidence type="ECO:0000256" key="2">
    <source>
        <dbReference type="ARBA" id="ARBA00022553"/>
    </source>
</evidence>
<dbReference type="PRINTS" id="PR00301">
    <property type="entry name" value="HEATSHOCK70"/>
</dbReference>
<feature type="coiled-coil region" evidence="9">
    <location>
        <begin position="228"/>
        <end position="255"/>
    </location>
</feature>
<dbReference type="AlphaFoldDB" id="A0A1G9ES07"/>
<dbReference type="OrthoDB" id="9766019at2"/>
<dbReference type="CDD" id="cd10234">
    <property type="entry name" value="ASKHA_NBD_HSP70_DnaK-like"/>
    <property type="match status" value="1"/>
</dbReference>
<evidence type="ECO:0000256" key="1">
    <source>
        <dbReference type="ARBA" id="ARBA00007381"/>
    </source>
</evidence>
<keyword evidence="5 7" id="KW-0346">Stress response</keyword>
<dbReference type="InterPro" id="IPR018181">
    <property type="entry name" value="Heat_shock_70_CS"/>
</dbReference>
<dbReference type="STRING" id="386301.SAMN05216282_11360"/>
<sequence length="621" mass="66853">MARAVGIDLGTTNSVVAVLEGGEPTVIANAEGFRTTPSVVAFTKDGEVLVGETAKRQAVTNVDRTIASVKRHMGTDWTVAVDDKKYTPQEVSARILAKLKRDAEAYLGDTVTDAVITVPAYFNDAERQATKEAGEVSGLNVLRIINEPTAAALAYGLDKGKEDELILVFDLGGGTFDVSLLEVGKDDEFSTIQVRSTAGDNRLGGDDWDQRIVDHLIKKFKETTGVDVSKDKIAKQRLKEAAEQAKKELSSSMSTSIQLPYLSLTENGPANLDETLTRAQFEKMTEDLLDRTKKPFQDVIREAGVKVGDIAHVVLVGGSTRMPAVYELVKAETGGKDPNKGVNPDEVVAVGAALQAGVLKGERKDVLLIDVTPLSLGIETKGGIMTRLIERNTAIPTKRSETFTTADDNQPSVAIQVFQGEREFTRDNKNLGTFELTGIAPAPRGIPQVEVTFDLDANGIVHVSAKDKGTGKEQSMTITGGTALAKEDIERMVREGEEHAAEDKRRREAAETRNTAEQLAYSIEKLIKENDDKLPEDVKSEVQADVDALKSALVGDDDDAVKAAFDKLNESQGKIGEAIYAKSQADASAAPESGAEQPAPENSDEDVVDAEVVDDEDEAKK</sequence>
<dbReference type="FunFam" id="2.60.34.10:FF:000014">
    <property type="entry name" value="Chaperone protein DnaK HSP70"/>
    <property type="match status" value="1"/>
</dbReference>
<keyword evidence="4 7" id="KW-0067">ATP-binding</keyword>
<accession>A0A1G9ES07</accession>
<keyword evidence="6 7" id="KW-0143">Chaperone</keyword>
<dbReference type="RefSeq" id="WP_092324069.1">
    <property type="nucleotide sequence ID" value="NZ_FNFU01000013.1"/>
</dbReference>
<name>A0A1G9ES07_9MICO</name>
<dbReference type="Gene3D" id="3.30.420.40">
    <property type="match status" value="2"/>
</dbReference>
<evidence type="ECO:0000313" key="12">
    <source>
        <dbReference type="Proteomes" id="UP000198701"/>
    </source>
</evidence>
<dbReference type="InterPro" id="IPR012725">
    <property type="entry name" value="Chaperone_DnaK"/>
</dbReference>
<feature type="compositionally biased region" description="Acidic residues" evidence="10">
    <location>
        <begin position="602"/>
        <end position="621"/>
    </location>
</feature>
<proteinExistence type="evidence at transcript level"/>
<evidence type="ECO:0000256" key="6">
    <source>
        <dbReference type="ARBA" id="ARBA00023186"/>
    </source>
</evidence>
<evidence type="ECO:0000256" key="8">
    <source>
        <dbReference type="RuleBase" id="RU003322"/>
    </source>
</evidence>
<feature type="region of interest" description="Disordered" evidence="10">
    <location>
        <begin position="579"/>
        <end position="621"/>
    </location>
</feature>
<keyword evidence="2 7" id="KW-0597">Phosphoprotein</keyword>
<feature type="region of interest" description="Disordered" evidence="10">
    <location>
        <begin position="496"/>
        <end position="515"/>
    </location>
</feature>
<comment type="induction">
    <text evidence="7">By stress conditions e.g. heat shock.</text>
</comment>
<evidence type="ECO:0000313" key="11">
    <source>
        <dbReference type="EMBL" id="SDK78987.1"/>
    </source>
</evidence>
<evidence type="ECO:0000256" key="9">
    <source>
        <dbReference type="SAM" id="Coils"/>
    </source>
</evidence>
<dbReference type="SUPFAM" id="SSF100920">
    <property type="entry name" value="Heat shock protein 70kD (HSP70), peptide-binding domain"/>
    <property type="match status" value="1"/>
</dbReference>
<dbReference type="Pfam" id="PF00012">
    <property type="entry name" value="HSP70"/>
    <property type="match status" value="2"/>
</dbReference>
<dbReference type="FunFam" id="3.90.640.10:FF:000003">
    <property type="entry name" value="Molecular chaperone DnaK"/>
    <property type="match status" value="1"/>
</dbReference>
<feature type="compositionally biased region" description="Basic and acidic residues" evidence="10">
    <location>
        <begin position="496"/>
        <end position="511"/>
    </location>
</feature>
<dbReference type="EMBL" id="FNFU01000013">
    <property type="protein sequence ID" value="SDK78987.1"/>
    <property type="molecule type" value="Genomic_DNA"/>
</dbReference>
<dbReference type="NCBIfam" id="TIGR02350">
    <property type="entry name" value="prok_dnaK"/>
    <property type="match status" value="1"/>
</dbReference>
<evidence type="ECO:0000256" key="5">
    <source>
        <dbReference type="ARBA" id="ARBA00023016"/>
    </source>
</evidence>
<dbReference type="InterPro" id="IPR043129">
    <property type="entry name" value="ATPase_NBD"/>
</dbReference>
<dbReference type="SUPFAM" id="SSF53067">
    <property type="entry name" value="Actin-like ATPase domain"/>
    <property type="match status" value="2"/>
</dbReference>
<dbReference type="Gene3D" id="3.90.640.10">
    <property type="entry name" value="Actin, Chain A, domain 4"/>
    <property type="match status" value="1"/>
</dbReference>
<dbReference type="FunFam" id="1.20.1270.10:FF:000001">
    <property type="entry name" value="Molecular chaperone DnaK"/>
    <property type="match status" value="1"/>
</dbReference>
<evidence type="ECO:0000256" key="3">
    <source>
        <dbReference type="ARBA" id="ARBA00022741"/>
    </source>
</evidence>
<dbReference type="Proteomes" id="UP000198701">
    <property type="component" value="Unassembled WGS sequence"/>
</dbReference>
<dbReference type="GO" id="GO:0005524">
    <property type="term" value="F:ATP binding"/>
    <property type="evidence" value="ECO:0007669"/>
    <property type="project" value="UniProtKB-UniRule"/>
</dbReference>
<dbReference type="PANTHER" id="PTHR19375">
    <property type="entry name" value="HEAT SHOCK PROTEIN 70KDA"/>
    <property type="match status" value="1"/>
</dbReference>
<dbReference type="GO" id="GO:0051082">
    <property type="term" value="F:unfolded protein binding"/>
    <property type="evidence" value="ECO:0007669"/>
    <property type="project" value="InterPro"/>
</dbReference>
<feature type="modified residue" description="Phosphothreonine; by autocatalysis" evidence="7">
    <location>
        <position position="175"/>
    </location>
</feature>
<dbReference type="Gene3D" id="2.60.34.10">
    <property type="entry name" value="Substrate Binding Domain Of DNAk, Chain A, domain 1"/>
    <property type="match status" value="1"/>
</dbReference>
<evidence type="ECO:0000256" key="4">
    <source>
        <dbReference type="ARBA" id="ARBA00022840"/>
    </source>
</evidence>
<comment type="function">
    <text evidence="7">Acts as a chaperone.</text>
</comment>
<dbReference type="InterPro" id="IPR029048">
    <property type="entry name" value="HSP70_C_sf"/>
</dbReference>
<dbReference type="InterPro" id="IPR029047">
    <property type="entry name" value="HSP70_peptide-bd_sf"/>
</dbReference>
<evidence type="ECO:0000256" key="7">
    <source>
        <dbReference type="HAMAP-Rule" id="MF_00332"/>
    </source>
</evidence>
<evidence type="ECO:0000256" key="10">
    <source>
        <dbReference type="SAM" id="MobiDB-lite"/>
    </source>
</evidence>
<reference evidence="11 12" key="1">
    <citation type="submission" date="2016-10" db="EMBL/GenBank/DDBJ databases">
        <authorList>
            <person name="de Groot N.N."/>
        </authorList>
    </citation>
    <scope>NUCLEOTIDE SEQUENCE [LARGE SCALE GENOMIC DNA]</scope>
    <source>
        <strain evidence="11 12">CGMCC 1.5382</strain>
    </source>
</reference>
<protein>
    <recommendedName>
        <fullName evidence="7">Chaperone protein DnaK</fullName>
    </recommendedName>
    <alternativeName>
        <fullName evidence="7">HSP70</fullName>
    </alternativeName>
    <alternativeName>
        <fullName evidence="7">Heat shock 70 kDa protein</fullName>
    </alternativeName>
    <alternativeName>
        <fullName evidence="7">Heat shock protein 70</fullName>
    </alternativeName>
</protein>
<dbReference type="FunFam" id="3.30.420.40:FF:000071">
    <property type="entry name" value="Molecular chaperone DnaK"/>
    <property type="match status" value="1"/>
</dbReference>